<organism evidence="1 2">
    <name type="scientific">Calocera viscosa (strain TUFC12733)</name>
    <dbReference type="NCBI Taxonomy" id="1330018"/>
    <lineage>
        <taxon>Eukaryota</taxon>
        <taxon>Fungi</taxon>
        <taxon>Dikarya</taxon>
        <taxon>Basidiomycota</taxon>
        <taxon>Agaricomycotina</taxon>
        <taxon>Dacrymycetes</taxon>
        <taxon>Dacrymycetales</taxon>
        <taxon>Dacrymycetaceae</taxon>
        <taxon>Calocera</taxon>
    </lineage>
</organism>
<keyword evidence="1" id="KW-0808">Transferase</keyword>
<evidence type="ECO:0000313" key="1">
    <source>
        <dbReference type="EMBL" id="KZO91460.1"/>
    </source>
</evidence>
<dbReference type="OrthoDB" id="541052at2759"/>
<dbReference type="EMBL" id="KV417323">
    <property type="protein sequence ID" value="KZO91460.1"/>
    <property type="molecule type" value="Genomic_DNA"/>
</dbReference>
<keyword evidence="2" id="KW-1185">Reference proteome</keyword>
<dbReference type="PANTHER" id="PTHR12203:SF118">
    <property type="entry name" value="BETA-1,2-XYLOSYLTRANSFERASE 1"/>
    <property type="match status" value="1"/>
</dbReference>
<protein>
    <submittedName>
        <fullName evidence="1">Glycosyltransferase family 90 protein</fullName>
    </submittedName>
</protein>
<dbReference type="AlphaFoldDB" id="A0A167HBU5"/>
<evidence type="ECO:0000313" key="2">
    <source>
        <dbReference type="Proteomes" id="UP000076738"/>
    </source>
</evidence>
<proteinExistence type="predicted"/>
<accession>A0A167HBU5</accession>
<dbReference type="InterPro" id="IPR051091">
    <property type="entry name" value="O-Glucosyltr/Glycosyltrsf_90"/>
</dbReference>
<sequence length="260" mass="30155">MFSTCKTEGLHGDVLHVATEIWTEDVGADPERADKRDARLVWRGSNTGVLVSPEVHWNLSQRIRFISMVNEHTSSPNYSVLMPTSELEEVGPPQNRSQAWMNRLTVDASFTREPVQCRLGACEEMWQMFEFRNLITQSQHNQHKYIFDIDGNGWSARFKRLITTRSAAAALGSLHPGSDGPQRPLYDILTFFRDDVWRGGASGHDELAQKIAAARRQWSLSFWRKRDMVAYMWRLWSEYGRLMSDHPDEKEFELPRSFYN</sequence>
<reference evidence="1 2" key="1">
    <citation type="journal article" date="2016" name="Mol. Biol. Evol.">
        <title>Comparative Genomics of Early-Diverging Mushroom-Forming Fungi Provides Insights into the Origins of Lignocellulose Decay Capabilities.</title>
        <authorList>
            <person name="Nagy L.G."/>
            <person name="Riley R."/>
            <person name="Tritt A."/>
            <person name="Adam C."/>
            <person name="Daum C."/>
            <person name="Floudas D."/>
            <person name="Sun H."/>
            <person name="Yadav J.S."/>
            <person name="Pangilinan J."/>
            <person name="Larsson K.H."/>
            <person name="Matsuura K."/>
            <person name="Barry K."/>
            <person name="Labutti K."/>
            <person name="Kuo R."/>
            <person name="Ohm R.A."/>
            <person name="Bhattacharya S.S."/>
            <person name="Shirouzu T."/>
            <person name="Yoshinaga Y."/>
            <person name="Martin F.M."/>
            <person name="Grigoriev I.V."/>
            <person name="Hibbett D.S."/>
        </authorList>
    </citation>
    <scope>NUCLEOTIDE SEQUENCE [LARGE SCALE GENOMIC DNA]</scope>
    <source>
        <strain evidence="1 2">TUFC12733</strain>
    </source>
</reference>
<name>A0A167HBU5_CALVF</name>
<dbReference type="Proteomes" id="UP000076738">
    <property type="component" value="Unassembled WGS sequence"/>
</dbReference>
<gene>
    <name evidence="1" type="ORF">CALVIDRAFT_568256</name>
</gene>
<dbReference type="PANTHER" id="PTHR12203">
    <property type="entry name" value="KDEL LYS-ASP-GLU-LEU CONTAINING - RELATED"/>
    <property type="match status" value="1"/>
</dbReference>
<dbReference type="GO" id="GO:0016740">
    <property type="term" value="F:transferase activity"/>
    <property type="evidence" value="ECO:0007669"/>
    <property type="project" value="UniProtKB-KW"/>
</dbReference>